<sequence length="620" mass="67673">MMPKGYAGKQLRVQLTGGLIKEEEINLELLKKYLGGVGYGAKLLYDELAPKVDALSAENKIVFATGPLTGKNIPGGGSVEVCFKSPLTNLWGESRCGGNFGPELKASGYDFLIVEGKSDSPVYLLITAGGAQIKDASHLLGKTVGEKTKIIREENEDAKLSVMCIGPAGENKVLFSTIMDEDRAAGRCGAGAVMGSKNLLAIAVKGSRKIEAAHPEKFREAIRKAMKAVREDPNTGGFKEHGTVGDIASCDLLGDWPTQNWRSNSWGKGEELYNYFYENNLVGNFGCYSGCPVGCGRMVKVDEGRFKTPVHGGAEYESITAFTAFVTNDNMDAAVHSDYLCNEYGIDTISMGAVIAFAMECYEKGLFKPEDIGNLDLGWGNPEVLPLLIKLVAERKGLGDLLADGVMRAAGKLGHPAREFAIHGKGLEAPAHDPRSSKALAITYGTANRGLCHIHPLEGQAYDLGKSDFGLIPHGLKDPEELDRWDEKDKGKMVKILQDGLVLPDVLVNCKFLMYCGLTINHFADIVSSLTGWEITEEELLKIGERTINIQRLFNVREGCSSADDMIPERMRSLPQFGKYKDETRCAIVNYEDMLEEYYLARGWDKNGIPTEDKLASLNL</sequence>
<dbReference type="AlphaFoldDB" id="A0A485M279"/>
<dbReference type="Gene3D" id="3.60.9.10">
    <property type="entry name" value="Aldehyde ferredoxin oxidoreductase, N-terminal domain"/>
    <property type="match status" value="1"/>
</dbReference>
<evidence type="ECO:0000256" key="7">
    <source>
        <dbReference type="ARBA" id="ARBA00023014"/>
    </source>
</evidence>
<dbReference type="InterPro" id="IPR013985">
    <property type="entry name" value="Ald_Fedxn_OxRdtase_dom3"/>
</dbReference>
<evidence type="ECO:0000256" key="8">
    <source>
        <dbReference type="ARBA" id="ARBA00049934"/>
    </source>
</evidence>
<keyword evidence="3" id="KW-0004">4Fe-4S</keyword>
<evidence type="ECO:0000256" key="6">
    <source>
        <dbReference type="ARBA" id="ARBA00023004"/>
    </source>
</evidence>
<dbReference type="Pfam" id="PF02730">
    <property type="entry name" value="AFOR_N"/>
    <property type="match status" value="1"/>
</dbReference>
<protein>
    <submittedName>
        <fullName evidence="10">Aldehyde:ferredoxin oxidoreductase, tungsten-containing</fullName>
        <ecNumber evidence="10">1.2.7.5</ecNumber>
    </submittedName>
</protein>
<dbReference type="Gene3D" id="1.10.569.10">
    <property type="entry name" value="Aldehyde Ferredoxin Oxidoreductase Protein, subunit A, domain 2"/>
    <property type="match status" value="1"/>
</dbReference>
<dbReference type="PANTHER" id="PTHR30038">
    <property type="entry name" value="ALDEHYDE FERREDOXIN OXIDOREDUCTASE"/>
    <property type="match status" value="1"/>
</dbReference>
<evidence type="ECO:0000313" key="10">
    <source>
        <dbReference type="EMBL" id="VFU15465.1"/>
    </source>
</evidence>
<evidence type="ECO:0000256" key="4">
    <source>
        <dbReference type="ARBA" id="ARBA00022723"/>
    </source>
</evidence>
<reference evidence="10" key="1">
    <citation type="submission" date="2019-03" db="EMBL/GenBank/DDBJ databases">
        <authorList>
            <person name="Hao L."/>
        </authorList>
    </citation>
    <scope>NUCLEOTIDE SEQUENCE</scope>
</reference>
<comment type="similarity">
    <text evidence="2">Belongs to the AOR/FOR family.</text>
</comment>
<feature type="domain" description="Aldehyde ferredoxin oxidoreductase N-terminal" evidence="9">
    <location>
        <begin position="6"/>
        <end position="208"/>
    </location>
</feature>
<name>A0A485M279_9ZZZZ</name>
<dbReference type="Pfam" id="PF01314">
    <property type="entry name" value="AFOR_C"/>
    <property type="match status" value="1"/>
</dbReference>
<evidence type="ECO:0000256" key="2">
    <source>
        <dbReference type="ARBA" id="ARBA00011032"/>
    </source>
</evidence>
<keyword evidence="7" id="KW-0411">Iron-sulfur</keyword>
<comment type="cofactor">
    <cofactor evidence="1">
        <name>[4Fe-4S] cluster</name>
        <dbReference type="ChEBI" id="CHEBI:49883"/>
    </cofactor>
</comment>
<dbReference type="EC" id="1.2.7.5" evidence="10"/>
<keyword evidence="4" id="KW-0479">Metal-binding</keyword>
<dbReference type="SUPFAM" id="SSF48310">
    <property type="entry name" value="Aldehyde ferredoxin oxidoreductase, C-terminal domains"/>
    <property type="match status" value="1"/>
</dbReference>
<comment type="cofactor">
    <cofactor evidence="8">
        <name>tungstopterin</name>
        <dbReference type="ChEBI" id="CHEBI:30402"/>
    </cofactor>
</comment>
<dbReference type="EMBL" id="CAADRN010000223">
    <property type="protein sequence ID" value="VFU15465.1"/>
    <property type="molecule type" value="Genomic_DNA"/>
</dbReference>
<dbReference type="GO" id="GO:0051539">
    <property type="term" value="F:4 iron, 4 sulfur cluster binding"/>
    <property type="evidence" value="ECO:0007669"/>
    <property type="project" value="UniProtKB-KW"/>
</dbReference>
<dbReference type="Gene3D" id="1.10.599.10">
    <property type="entry name" value="Aldehyde Ferredoxin Oxidoreductase Protein, subunit A, domain 3"/>
    <property type="match status" value="1"/>
</dbReference>
<dbReference type="InterPro" id="IPR051919">
    <property type="entry name" value="W-dependent_AOR"/>
</dbReference>
<dbReference type="PANTHER" id="PTHR30038:SF0">
    <property type="entry name" value="TUNGSTEN-CONTAINING ALDEHYDE FERREDOXIN OXIDOREDUCTASE"/>
    <property type="match status" value="1"/>
</dbReference>
<dbReference type="SMART" id="SM00790">
    <property type="entry name" value="AFOR_N"/>
    <property type="match status" value="1"/>
</dbReference>
<evidence type="ECO:0000256" key="1">
    <source>
        <dbReference type="ARBA" id="ARBA00001966"/>
    </source>
</evidence>
<accession>A0A485M279</accession>
<dbReference type="SUPFAM" id="SSF56228">
    <property type="entry name" value="Aldehyde ferredoxin oxidoreductase, N-terminal domain"/>
    <property type="match status" value="1"/>
</dbReference>
<dbReference type="InterPro" id="IPR013984">
    <property type="entry name" value="Ald_Fedxn_OxRdtase_dom2"/>
</dbReference>
<dbReference type="InterPro" id="IPR036503">
    <property type="entry name" value="Ald_Fedxn_OxRdtase_N_sf"/>
</dbReference>
<evidence type="ECO:0000256" key="3">
    <source>
        <dbReference type="ARBA" id="ARBA00022485"/>
    </source>
</evidence>
<keyword evidence="6" id="KW-0408">Iron</keyword>
<proteinExistence type="inferred from homology"/>
<dbReference type="GO" id="GO:0046872">
    <property type="term" value="F:metal ion binding"/>
    <property type="evidence" value="ECO:0007669"/>
    <property type="project" value="UniProtKB-KW"/>
</dbReference>
<evidence type="ECO:0000259" key="9">
    <source>
        <dbReference type="SMART" id="SM00790"/>
    </source>
</evidence>
<dbReference type="GO" id="GO:0033726">
    <property type="term" value="F:aldehyde ferredoxin oxidoreductase activity"/>
    <property type="evidence" value="ECO:0007669"/>
    <property type="project" value="UniProtKB-EC"/>
</dbReference>
<evidence type="ECO:0000256" key="5">
    <source>
        <dbReference type="ARBA" id="ARBA00023002"/>
    </source>
</evidence>
<dbReference type="GO" id="GO:0009055">
    <property type="term" value="F:electron transfer activity"/>
    <property type="evidence" value="ECO:0007669"/>
    <property type="project" value="InterPro"/>
</dbReference>
<dbReference type="InterPro" id="IPR001203">
    <property type="entry name" value="OxRdtase_Ald_Fedxn_C"/>
</dbReference>
<organism evidence="10">
    <name type="scientific">anaerobic digester metagenome</name>
    <dbReference type="NCBI Taxonomy" id="1263854"/>
    <lineage>
        <taxon>unclassified sequences</taxon>
        <taxon>metagenomes</taxon>
        <taxon>ecological metagenomes</taxon>
    </lineage>
</organism>
<gene>
    <name evidence="10" type="primary">aor</name>
    <name evidence="10" type="ORF">SCFA_30003</name>
</gene>
<dbReference type="InterPro" id="IPR036021">
    <property type="entry name" value="Tungsten_al_ferr_oxy-like_C"/>
</dbReference>
<dbReference type="InterPro" id="IPR013983">
    <property type="entry name" value="Ald_Fedxn_OxRdtase_N"/>
</dbReference>
<keyword evidence="5 10" id="KW-0560">Oxidoreductase</keyword>